<protein>
    <submittedName>
        <fullName evidence="1">Uncharacterized protein</fullName>
    </submittedName>
</protein>
<dbReference type="PANTHER" id="PTHR13326">
    <property type="entry name" value="TRNA PSEUDOURIDINE SYNTHASE D"/>
    <property type="match status" value="1"/>
</dbReference>
<dbReference type="SUPFAM" id="SSF55120">
    <property type="entry name" value="Pseudouridine synthase"/>
    <property type="match status" value="1"/>
</dbReference>
<reference evidence="1" key="1">
    <citation type="submission" date="2021-02" db="EMBL/GenBank/DDBJ databases">
        <authorList>
            <person name="Nowell W R."/>
        </authorList>
    </citation>
    <scope>NUCLEOTIDE SEQUENCE</scope>
</reference>
<dbReference type="InterPro" id="IPR020103">
    <property type="entry name" value="PsdUridine_synth_cat_dom_sf"/>
</dbReference>
<dbReference type="GO" id="GO:0009982">
    <property type="term" value="F:pseudouridine synthase activity"/>
    <property type="evidence" value="ECO:0007669"/>
    <property type="project" value="InterPro"/>
</dbReference>
<accession>A0A8S3HQL6</accession>
<dbReference type="GO" id="GO:0001522">
    <property type="term" value="P:pseudouridine synthesis"/>
    <property type="evidence" value="ECO:0007669"/>
    <property type="project" value="InterPro"/>
</dbReference>
<name>A0A8S3HQL6_9BILA</name>
<feature type="non-terminal residue" evidence="1">
    <location>
        <position position="1"/>
    </location>
</feature>
<dbReference type="AlphaFoldDB" id="A0A8S3HQL6"/>
<dbReference type="GO" id="GO:0003723">
    <property type="term" value="F:RNA binding"/>
    <property type="evidence" value="ECO:0007669"/>
    <property type="project" value="InterPro"/>
</dbReference>
<gene>
    <name evidence="1" type="ORF">SMN809_LOCUS70765</name>
</gene>
<feature type="non-terminal residue" evidence="1">
    <location>
        <position position="68"/>
    </location>
</feature>
<evidence type="ECO:0000313" key="1">
    <source>
        <dbReference type="EMBL" id="CAF5186772.1"/>
    </source>
</evidence>
<sequence>NSSVTNPEETVGITQFLSNHEGFDGIIKYRYSDFLVNEISSDGVVIHLTDLSCPDFGQNKSNLTTVTI</sequence>
<comment type="caution">
    <text evidence="1">The sequence shown here is derived from an EMBL/GenBank/DDBJ whole genome shotgun (WGS) entry which is preliminary data.</text>
</comment>
<dbReference type="InterPro" id="IPR001656">
    <property type="entry name" value="PsdUridine_synth_TruD"/>
</dbReference>
<proteinExistence type="predicted"/>
<dbReference type="Proteomes" id="UP000676336">
    <property type="component" value="Unassembled WGS sequence"/>
</dbReference>
<organism evidence="1 2">
    <name type="scientific">Rotaria magnacalcarata</name>
    <dbReference type="NCBI Taxonomy" id="392030"/>
    <lineage>
        <taxon>Eukaryota</taxon>
        <taxon>Metazoa</taxon>
        <taxon>Spiralia</taxon>
        <taxon>Gnathifera</taxon>
        <taxon>Rotifera</taxon>
        <taxon>Eurotatoria</taxon>
        <taxon>Bdelloidea</taxon>
        <taxon>Philodinida</taxon>
        <taxon>Philodinidae</taxon>
        <taxon>Rotaria</taxon>
    </lineage>
</organism>
<evidence type="ECO:0000313" key="2">
    <source>
        <dbReference type="Proteomes" id="UP000676336"/>
    </source>
</evidence>
<dbReference type="EMBL" id="CAJOBI010322153">
    <property type="protein sequence ID" value="CAF5186772.1"/>
    <property type="molecule type" value="Genomic_DNA"/>
</dbReference>
<dbReference type="GO" id="GO:0005634">
    <property type="term" value="C:nucleus"/>
    <property type="evidence" value="ECO:0007669"/>
    <property type="project" value="TreeGrafter"/>
</dbReference>
<dbReference type="PANTHER" id="PTHR13326:SF21">
    <property type="entry name" value="PSEUDOURIDYLATE SYNTHASE PUS7L"/>
    <property type="match status" value="1"/>
</dbReference>